<evidence type="ECO:0000259" key="10">
    <source>
        <dbReference type="PROSITE" id="PS50089"/>
    </source>
</evidence>
<dbReference type="PROSITE" id="PS50089">
    <property type="entry name" value="ZF_RING_2"/>
    <property type="match status" value="1"/>
</dbReference>
<evidence type="ECO:0000313" key="11">
    <source>
        <dbReference type="EMBL" id="KAE9613304.1"/>
    </source>
</evidence>
<dbReference type="GO" id="GO:0008270">
    <property type="term" value="F:zinc ion binding"/>
    <property type="evidence" value="ECO:0007669"/>
    <property type="project" value="UniProtKB-KW"/>
</dbReference>
<dbReference type="InterPro" id="IPR045191">
    <property type="entry name" value="MBR1/2-like"/>
</dbReference>
<evidence type="ECO:0000256" key="4">
    <source>
        <dbReference type="ARBA" id="ARBA00022723"/>
    </source>
</evidence>
<keyword evidence="7" id="KW-0862">Zinc</keyword>
<dbReference type="SUPFAM" id="SSF57850">
    <property type="entry name" value="RING/U-box"/>
    <property type="match status" value="1"/>
</dbReference>
<sequence length="565" mass="62511">MNNEDTAGLAAQDPENNHAQNLNLSLSLSINQSESQNQMTSTFPSAQTEADVGVTRSIGQQGMNDVLSGNTSRLIPSKRRYSDLDGTRDFFGGESSRIGAQAAGRAQQTLGSSQPNTNTNNNLIASSNRNELPNSDHFQSETSRNVRPFSNIQNPVGEVQSIESNFNLQTTATVTVTATPPLVILPATRRLSNIHHTWGLQLPLTNTSRPFFQSRRAPFISSLSSTPNGSTSSVQPVLYAPHIISSVNAHPLGRSIHYETISGAIPPFINHRIILDNVMHNNPRIGTGDHQYYDILSGAVSQFLNQRNIHENVMRINPRIGTGNQDNGPGIMGLAIGTPYQFGSYNNISPPNAQTRVTGSTQQRFWNHPGTQGNSQELDLSLALGHSGTVNEGNSVARFETQAYNNSVPFLTRMLRVPEPRSNLRWVNTDDQVNIAISILEAALQHQRVGHLQYEDVIQFARNLEELIERHAVTQEQNDVANIGLTEEDILKYIKRENFEFVGEDTPENREKCCICQATYTNGEEVGKLDCVHRFHVDCIKQWLVIKNICPVCKQTALAIDENDE</sequence>
<dbReference type="InterPro" id="IPR013083">
    <property type="entry name" value="Znf_RING/FYVE/PHD"/>
</dbReference>
<name>A0A6A4QJB7_LUPAL</name>
<organism evidence="11 12">
    <name type="scientific">Lupinus albus</name>
    <name type="common">White lupine</name>
    <name type="synonym">Lupinus termis</name>
    <dbReference type="NCBI Taxonomy" id="3870"/>
    <lineage>
        <taxon>Eukaryota</taxon>
        <taxon>Viridiplantae</taxon>
        <taxon>Streptophyta</taxon>
        <taxon>Embryophyta</taxon>
        <taxon>Tracheophyta</taxon>
        <taxon>Spermatophyta</taxon>
        <taxon>Magnoliopsida</taxon>
        <taxon>eudicotyledons</taxon>
        <taxon>Gunneridae</taxon>
        <taxon>Pentapetalae</taxon>
        <taxon>rosids</taxon>
        <taxon>fabids</taxon>
        <taxon>Fabales</taxon>
        <taxon>Fabaceae</taxon>
        <taxon>Papilionoideae</taxon>
        <taxon>50 kb inversion clade</taxon>
        <taxon>genistoids sensu lato</taxon>
        <taxon>core genistoids</taxon>
        <taxon>Genisteae</taxon>
        <taxon>Lupinus</taxon>
    </lineage>
</organism>
<evidence type="ECO:0000256" key="1">
    <source>
        <dbReference type="ARBA" id="ARBA00000900"/>
    </source>
</evidence>
<feature type="domain" description="RING-type" evidence="10">
    <location>
        <begin position="513"/>
        <end position="554"/>
    </location>
</feature>
<dbReference type="Gene3D" id="3.30.40.10">
    <property type="entry name" value="Zinc/RING finger domain, C3HC4 (zinc finger)"/>
    <property type="match status" value="1"/>
</dbReference>
<dbReference type="PANTHER" id="PTHR22937">
    <property type="entry name" value="E3 UBIQUITIN-PROTEIN LIGASE RNF165"/>
    <property type="match status" value="1"/>
</dbReference>
<dbReference type="EC" id="2.3.2.27" evidence="2"/>
<feature type="compositionally biased region" description="Polar residues" evidence="9">
    <location>
        <begin position="109"/>
        <end position="142"/>
    </location>
</feature>
<dbReference type="OrthoDB" id="1411524at2759"/>
<evidence type="ECO:0000256" key="6">
    <source>
        <dbReference type="ARBA" id="ARBA00022786"/>
    </source>
</evidence>
<comment type="caution">
    <text evidence="11">The sequence shown here is derived from an EMBL/GenBank/DDBJ whole genome shotgun (WGS) entry which is preliminary data.</text>
</comment>
<dbReference type="EMBL" id="WOCE01000005">
    <property type="protein sequence ID" value="KAE9613304.1"/>
    <property type="molecule type" value="Genomic_DNA"/>
</dbReference>
<keyword evidence="5 8" id="KW-0863">Zinc-finger</keyword>
<evidence type="ECO:0000256" key="3">
    <source>
        <dbReference type="ARBA" id="ARBA00022679"/>
    </source>
</evidence>
<dbReference type="AlphaFoldDB" id="A0A6A4QJB7"/>
<reference evidence="12" key="1">
    <citation type="journal article" date="2020" name="Nat. Commun.">
        <title>Genome sequence of the cluster root forming white lupin.</title>
        <authorList>
            <person name="Hufnagel B."/>
            <person name="Marques A."/>
            <person name="Soriano A."/>
            <person name="Marques L."/>
            <person name="Divol F."/>
            <person name="Doumas P."/>
            <person name="Sallet E."/>
            <person name="Mancinotti D."/>
            <person name="Carrere S."/>
            <person name="Marande W."/>
            <person name="Arribat S."/>
            <person name="Keller J."/>
            <person name="Huneau C."/>
            <person name="Blein T."/>
            <person name="Aime D."/>
            <person name="Laguerre M."/>
            <person name="Taylor J."/>
            <person name="Schubert V."/>
            <person name="Nelson M."/>
            <person name="Geu-Flores F."/>
            <person name="Crespi M."/>
            <person name="Gallardo-Guerrero K."/>
            <person name="Delaux P.-M."/>
            <person name="Salse J."/>
            <person name="Berges H."/>
            <person name="Guyot R."/>
            <person name="Gouzy J."/>
            <person name="Peret B."/>
        </authorList>
    </citation>
    <scope>NUCLEOTIDE SEQUENCE [LARGE SCALE GENOMIC DNA]</scope>
    <source>
        <strain evidence="12">cv. Amiga</strain>
    </source>
</reference>
<evidence type="ECO:0000256" key="7">
    <source>
        <dbReference type="ARBA" id="ARBA00022833"/>
    </source>
</evidence>
<feature type="region of interest" description="Disordered" evidence="9">
    <location>
        <begin position="100"/>
        <end position="142"/>
    </location>
</feature>
<keyword evidence="12" id="KW-1185">Reference proteome</keyword>
<protein>
    <recommendedName>
        <fullName evidence="2">RING-type E3 ubiquitin transferase</fullName>
        <ecNumber evidence="2">2.3.2.27</ecNumber>
    </recommendedName>
</protein>
<dbReference type="PANTHER" id="PTHR22937:SF163">
    <property type="entry name" value="RING-TYPE E3 UBIQUITIN TRANSFERASE"/>
    <property type="match status" value="1"/>
</dbReference>
<evidence type="ECO:0000313" key="12">
    <source>
        <dbReference type="Proteomes" id="UP000447434"/>
    </source>
</evidence>
<accession>A0A6A4QJB7</accession>
<dbReference type="Pfam" id="PF13639">
    <property type="entry name" value="zf-RING_2"/>
    <property type="match status" value="1"/>
</dbReference>
<keyword evidence="6" id="KW-0833">Ubl conjugation pathway</keyword>
<evidence type="ECO:0000256" key="2">
    <source>
        <dbReference type="ARBA" id="ARBA00012483"/>
    </source>
</evidence>
<dbReference type="GO" id="GO:0061630">
    <property type="term" value="F:ubiquitin protein ligase activity"/>
    <property type="evidence" value="ECO:0007669"/>
    <property type="project" value="UniProtKB-EC"/>
</dbReference>
<keyword evidence="3" id="KW-0808">Transferase</keyword>
<evidence type="ECO:0000256" key="5">
    <source>
        <dbReference type="ARBA" id="ARBA00022771"/>
    </source>
</evidence>
<dbReference type="InterPro" id="IPR001841">
    <property type="entry name" value="Znf_RING"/>
</dbReference>
<gene>
    <name evidence="11" type="ORF">Lalb_Chr05g0216061</name>
</gene>
<dbReference type="Proteomes" id="UP000447434">
    <property type="component" value="Chromosome 5"/>
</dbReference>
<comment type="catalytic activity">
    <reaction evidence="1">
        <text>S-ubiquitinyl-[E2 ubiquitin-conjugating enzyme]-L-cysteine + [acceptor protein]-L-lysine = [E2 ubiquitin-conjugating enzyme]-L-cysteine + N(6)-ubiquitinyl-[acceptor protein]-L-lysine.</text>
        <dbReference type="EC" id="2.3.2.27"/>
    </reaction>
</comment>
<evidence type="ECO:0000256" key="9">
    <source>
        <dbReference type="SAM" id="MobiDB-lite"/>
    </source>
</evidence>
<proteinExistence type="predicted"/>
<keyword evidence="4" id="KW-0479">Metal-binding</keyword>
<evidence type="ECO:0000256" key="8">
    <source>
        <dbReference type="PROSITE-ProRule" id="PRU00175"/>
    </source>
</evidence>